<evidence type="ECO:0000313" key="2">
    <source>
        <dbReference type="Proteomes" id="UP000001593"/>
    </source>
</evidence>
<evidence type="ECO:0000313" key="1">
    <source>
        <dbReference type="EMBL" id="EDO37665.1"/>
    </source>
</evidence>
<dbReference type="PANTHER" id="PTHR47331:SF1">
    <property type="entry name" value="GAG-LIKE PROTEIN"/>
    <property type="match status" value="1"/>
</dbReference>
<sequence length="228" mass="26298">MRSVFRKSSSIPRLELCAAVLLAKAAIANLLVVIREFYRRRNEGAKDLKKPRDPTVQELAQATTVIIRETQREPFSEELVNQELVNKLKKQPQPGCKEEREIGAKTKKMLKGLQLYRLDSFIDNEGLLRVGGRMRRSEFDYGEKHYILLPRHCRMLKDEDHHRNHWVGGSMGMVVEPLKSEEGLVLKARVRMQRGGTWKTMLRPIKELALLLPSDDQPPANNQESFKT</sequence>
<dbReference type="InParanoid" id="A7SF88"/>
<gene>
    <name evidence="1" type="ORF">NEMVEDRAFT_v1g211368</name>
</gene>
<dbReference type="Proteomes" id="UP000001593">
    <property type="component" value="Unassembled WGS sequence"/>
</dbReference>
<organism evidence="1 2">
    <name type="scientific">Nematostella vectensis</name>
    <name type="common">Starlet sea anemone</name>
    <dbReference type="NCBI Taxonomy" id="45351"/>
    <lineage>
        <taxon>Eukaryota</taxon>
        <taxon>Metazoa</taxon>
        <taxon>Cnidaria</taxon>
        <taxon>Anthozoa</taxon>
        <taxon>Hexacorallia</taxon>
        <taxon>Actiniaria</taxon>
        <taxon>Edwardsiidae</taxon>
        <taxon>Nematostella</taxon>
    </lineage>
</organism>
<dbReference type="PhylomeDB" id="A7SF88"/>
<protein>
    <submittedName>
        <fullName evidence="1">Uncharacterized protein</fullName>
    </submittedName>
</protein>
<dbReference type="PANTHER" id="PTHR47331">
    <property type="entry name" value="PHD-TYPE DOMAIN-CONTAINING PROTEIN"/>
    <property type="match status" value="1"/>
</dbReference>
<name>A7SF88_NEMVE</name>
<dbReference type="EMBL" id="DS469642">
    <property type="protein sequence ID" value="EDO37665.1"/>
    <property type="molecule type" value="Genomic_DNA"/>
</dbReference>
<keyword evidence="2" id="KW-1185">Reference proteome</keyword>
<proteinExistence type="predicted"/>
<accession>A7SF88</accession>
<reference evidence="1 2" key="1">
    <citation type="journal article" date="2007" name="Science">
        <title>Sea anemone genome reveals ancestral eumetazoan gene repertoire and genomic organization.</title>
        <authorList>
            <person name="Putnam N.H."/>
            <person name="Srivastava M."/>
            <person name="Hellsten U."/>
            <person name="Dirks B."/>
            <person name="Chapman J."/>
            <person name="Salamov A."/>
            <person name="Terry A."/>
            <person name="Shapiro H."/>
            <person name="Lindquist E."/>
            <person name="Kapitonov V.V."/>
            <person name="Jurka J."/>
            <person name="Genikhovich G."/>
            <person name="Grigoriev I.V."/>
            <person name="Lucas S.M."/>
            <person name="Steele R.E."/>
            <person name="Finnerty J.R."/>
            <person name="Technau U."/>
            <person name="Martindale M.Q."/>
            <person name="Rokhsar D.S."/>
        </authorList>
    </citation>
    <scope>NUCLEOTIDE SEQUENCE [LARGE SCALE GENOMIC DNA]</scope>
    <source>
        <strain evidence="2">CH2 X CH6</strain>
    </source>
</reference>
<dbReference type="HOGENOM" id="CLU_1216037_0_0_1"/>
<dbReference type="AlphaFoldDB" id="A7SF88"/>